<dbReference type="SUPFAM" id="SSF56059">
    <property type="entry name" value="Glutathione synthetase ATP-binding domain-like"/>
    <property type="match status" value="1"/>
</dbReference>
<keyword evidence="8 15" id="KW-0547">Nucleotide-binding</keyword>
<dbReference type="InterPro" id="IPR005481">
    <property type="entry name" value="BC-like_N"/>
</dbReference>
<evidence type="ECO:0000256" key="13">
    <source>
        <dbReference type="ARBA" id="ARBA00023267"/>
    </source>
</evidence>
<dbReference type="SMART" id="SM00878">
    <property type="entry name" value="Biotin_carb_C"/>
    <property type="match status" value="1"/>
</dbReference>
<dbReference type="InterPro" id="IPR004549">
    <property type="entry name" value="Acetyl_CoA_COase_biotin_COase"/>
</dbReference>
<comment type="catalytic activity">
    <reaction evidence="14 16">
        <text>N(6)-biotinyl-L-lysyl-[protein] + hydrogencarbonate + ATP = N(6)-carboxybiotinyl-L-lysyl-[protein] + ADP + phosphate + H(+)</text>
        <dbReference type="Rhea" id="RHEA:13501"/>
        <dbReference type="Rhea" id="RHEA-COMP:10505"/>
        <dbReference type="Rhea" id="RHEA-COMP:10506"/>
        <dbReference type="ChEBI" id="CHEBI:15378"/>
        <dbReference type="ChEBI" id="CHEBI:17544"/>
        <dbReference type="ChEBI" id="CHEBI:30616"/>
        <dbReference type="ChEBI" id="CHEBI:43474"/>
        <dbReference type="ChEBI" id="CHEBI:83144"/>
        <dbReference type="ChEBI" id="CHEBI:83145"/>
        <dbReference type="ChEBI" id="CHEBI:456216"/>
        <dbReference type="EC" id="6.3.4.14"/>
    </reaction>
</comment>
<dbReference type="PhylomeDB" id="Q8EQ38"/>
<keyword evidence="20" id="KW-1185">Reference proteome</keyword>
<dbReference type="KEGG" id="oih:OB1885"/>
<dbReference type="SUPFAM" id="SSF52440">
    <property type="entry name" value="PreATP-grasp domain"/>
    <property type="match status" value="1"/>
</dbReference>
<evidence type="ECO:0000313" key="19">
    <source>
        <dbReference type="EMBL" id="BAC13841.1"/>
    </source>
</evidence>
<evidence type="ECO:0000256" key="8">
    <source>
        <dbReference type="ARBA" id="ARBA00022741"/>
    </source>
</evidence>
<evidence type="ECO:0000256" key="14">
    <source>
        <dbReference type="ARBA" id="ARBA00048600"/>
    </source>
</evidence>
<dbReference type="NCBIfam" id="NF006367">
    <property type="entry name" value="PRK08591.1"/>
    <property type="match status" value="1"/>
</dbReference>
<dbReference type="FunFam" id="3.30.470.20:FF:000028">
    <property type="entry name" value="Methylcrotonoyl-CoA carboxylase subunit alpha, mitochondrial"/>
    <property type="match status" value="1"/>
</dbReference>
<feature type="domain" description="Biotin carboxylation" evidence="18">
    <location>
        <begin position="1"/>
        <end position="447"/>
    </location>
</feature>
<name>Q8EQ38_OCEIH</name>
<feature type="domain" description="ATP-grasp" evidence="17">
    <location>
        <begin position="120"/>
        <end position="318"/>
    </location>
</feature>
<dbReference type="eggNOG" id="COG0439">
    <property type="taxonomic scope" value="Bacteria"/>
</dbReference>
<dbReference type="InterPro" id="IPR051602">
    <property type="entry name" value="ACC_Biotin_Carboxylase"/>
</dbReference>
<comment type="pathway">
    <text evidence="2 16">Lipid metabolism; malonyl-CoA biosynthesis; malonyl-CoA from acetyl-CoA: step 1/1.</text>
</comment>
<organism evidence="19 20">
    <name type="scientific">Oceanobacillus iheyensis (strain DSM 14371 / CIP 107618 / JCM 11309 / KCTC 3954 / HTE831)</name>
    <dbReference type="NCBI Taxonomy" id="221109"/>
    <lineage>
        <taxon>Bacteria</taxon>
        <taxon>Bacillati</taxon>
        <taxon>Bacillota</taxon>
        <taxon>Bacilli</taxon>
        <taxon>Bacillales</taxon>
        <taxon>Bacillaceae</taxon>
        <taxon>Oceanobacillus</taxon>
    </lineage>
</organism>
<reference evidence="19 20" key="2">
    <citation type="journal article" date="2002" name="Nucleic Acids Res.">
        <title>Genome sequence of Oceanobacillus iheyensis isolated from the Iheya Ridge and its unexpected adaptive capabilities to extreme environments.</title>
        <authorList>
            <person name="Takami H."/>
            <person name="Takaki Y."/>
            <person name="Uchiyama I."/>
        </authorList>
    </citation>
    <scope>NUCLEOTIDE SEQUENCE [LARGE SCALE GENOMIC DNA]</scope>
    <source>
        <strain evidence="20">DSM 14371 / CIP 107618 / JCM 11309 / KCTC 3954 / HTE831</strain>
    </source>
</reference>
<evidence type="ECO:0000256" key="15">
    <source>
        <dbReference type="PROSITE-ProRule" id="PRU00409"/>
    </source>
</evidence>
<dbReference type="Pfam" id="PF02785">
    <property type="entry name" value="Biotin_carb_C"/>
    <property type="match status" value="1"/>
</dbReference>
<evidence type="ECO:0000259" key="17">
    <source>
        <dbReference type="PROSITE" id="PS50975"/>
    </source>
</evidence>
<dbReference type="SUPFAM" id="SSF51246">
    <property type="entry name" value="Rudiment single hybrid motif"/>
    <property type="match status" value="1"/>
</dbReference>
<evidence type="ECO:0000256" key="9">
    <source>
        <dbReference type="ARBA" id="ARBA00022832"/>
    </source>
</evidence>
<dbReference type="PROSITE" id="PS50975">
    <property type="entry name" value="ATP_GRASP"/>
    <property type="match status" value="1"/>
</dbReference>
<evidence type="ECO:0000256" key="16">
    <source>
        <dbReference type="RuleBase" id="RU365063"/>
    </source>
</evidence>
<dbReference type="STRING" id="221109.gene:10734125"/>
<evidence type="ECO:0000256" key="6">
    <source>
        <dbReference type="ARBA" id="ARBA00022598"/>
    </source>
</evidence>
<evidence type="ECO:0000256" key="5">
    <source>
        <dbReference type="ARBA" id="ARBA00022516"/>
    </source>
</evidence>
<keyword evidence="13 16" id="KW-0092">Biotin</keyword>
<keyword evidence="10 15" id="KW-0067">ATP-binding</keyword>
<dbReference type="Proteomes" id="UP000000822">
    <property type="component" value="Chromosome"/>
</dbReference>
<dbReference type="PROSITE" id="PS00866">
    <property type="entry name" value="CPSASE_1"/>
    <property type="match status" value="1"/>
</dbReference>
<gene>
    <name evidence="19" type="primary">accC</name>
</gene>
<dbReference type="PANTHER" id="PTHR48095:SF2">
    <property type="entry name" value="BIOTIN CARBOXYLASE, CHLOROPLASTIC"/>
    <property type="match status" value="1"/>
</dbReference>
<keyword evidence="6 16" id="KW-0436">Ligase</keyword>
<evidence type="ECO:0000259" key="18">
    <source>
        <dbReference type="PROSITE" id="PS50979"/>
    </source>
</evidence>
<dbReference type="Pfam" id="PF02786">
    <property type="entry name" value="CPSase_L_D2"/>
    <property type="match status" value="1"/>
</dbReference>
<dbReference type="EMBL" id="BA000028">
    <property type="protein sequence ID" value="BAC13841.1"/>
    <property type="molecule type" value="Genomic_DNA"/>
</dbReference>
<dbReference type="OrthoDB" id="9807469at2"/>
<dbReference type="FunFam" id="3.30.1490.20:FF:000018">
    <property type="entry name" value="Biotin carboxylase"/>
    <property type="match status" value="1"/>
</dbReference>
<evidence type="ECO:0000256" key="1">
    <source>
        <dbReference type="ARBA" id="ARBA00003761"/>
    </source>
</evidence>
<comment type="function">
    <text evidence="1 16">This protein is a component of the acetyl coenzyme A carboxylase complex; first, biotin carboxylase catalyzes the carboxylation of the carrier protein and then the transcarboxylase transfers the carboxyl group to form malonyl-CoA.</text>
</comment>
<dbReference type="GO" id="GO:0006633">
    <property type="term" value="P:fatty acid biosynthetic process"/>
    <property type="evidence" value="ECO:0007669"/>
    <property type="project" value="UniProtKB-KW"/>
</dbReference>
<dbReference type="InterPro" id="IPR016185">
    <property type="entry name" value="PreATP-grasp_dom_sf"/>
</dbReference>
<reference evidence="19 20" key="1">
    <citation type="journal article" date="2001" name="FEMS Microbiol. Lett.">
        <title>Oceanobacillus iheyensis gen. nov., sp. nov., a deep-sea extremely halotolerant and alkaliphilic species isolated from a depth of 1050 m on the Iheya Ridge.</title>
        <authorList>
            <person name="Lu J."/>
            <person name="Nogi Y."/>
            <person name="Takami H."/>
        </authorList>
    </citation>
    <scope>NUCLEOTIDE SEQUENCE [LARGE SCALE GENOMIC DNA]</scope>
    <source>
        <strain evidence="20">DSM 14371 / CIP 107618 / JCM 11309 / KCTC 3954 / HTE831</strain>
    </source>
</reference>
<dbReference type="GO" id="GO:0046872">
    <property type="term" value="F:metal ion binding"/>
    <property type="evidence" value="ECO:0007669"/>
    <property type="project" value="UniProtKB-KW"/>
</dbReference>
<sequence>MIKKLLIANRGEIAVRIIRACKEMNIETVAIYSEADSESLHVQLADEAYCIGPKLSKDSYLNITNIMSLATLTEVDAIHPGYGFLAENADFAEICRACNITFVGPTPKAIQQMGIKDVAKETMKNANVPVVPGSEGIVDTTEDAIEVANSIGYPVIIKATAGGGGKGIRVARSEEELIKGMEITQKEAETAFGNPGVYLEKFIEDFRHVEIQILADTHGNVIHLGERDCSIQRRLQKLIEESPSPALNESIRAKMGEASVKAAKAVEYVGAGTIEYIFDRKTNEFYFMEMNTRIQVEHPVTEMVTGVDLIKEQINVANGEKLSVNQSDITMDGWAIECRINAENPYQNFMPSAGEIEMYLPPGGLGVRIDSGAYTGYRIPPYYDSMIAKLITYAPTREEAISKMKRALDEFVVEGVFTTIPFHYQIMNHQVFQEGDFNTNFLTEYPILQDTDDSE</sequence>
<dbReference type="EC" id="6.3.4.14" evidence="4 16"/>
<dbReference type="GO" id="GO:0005524">
    <property type="term" value="F:ATP binding"/>
    <property type="evidence" value="ECO:0007669"/>
    <property type="project" value="UniProtKB-UniRule"/>
</dbReference>
<keyword evidence="11" id="KW-0460">Magnesium</keyword>
<evidence type="ECO:0000256" key="7">
    <source>
        <dbReference type="ARBA" id="ARBA00022723"/>
    </source>
</evidence>
<dbReference type="InterPro" id="IPR011761">
    <property type="entry name" value="ATP-grasp"/>
</dbReference>
<evidence type="ECO:0000256" key="3">
    <source>
        <dbReference type="ARBA" id="ARBA00011750"/>
    </source>
</evidence>
<keyword evidence="16" id="KW-0443">Lipid metabolism</keyword>
<evidence type="ECO:0000256" key="2">
    <source>
        <dbReference type="ARBA" id="ARBA00004956"/>
    </source>
</evidence>
<evidence type="ECO:0000313" key="20">
    <source>
        <dbReference type="Proteomes" id="UP000000822"/>
    </source>
</evidence>
<dbReference type="InterPro" id="IPR011054">
    <property type="entry name" value="Rudment_hybrid_motif"/>
</dbReference>
<dbReference type="InterPro" id="IPR005482">
    <property type="entry name" value="Biotin_COase_C"/>
</dbReference>
<comment type="subunit">
    <text evidence="3 16">Acetyl-CoA carboxylase is a heterohexamer of biotin carboxyl carrier protein, biotin carboxylase and the two subunits of carboxyl transferase in a 2:2 complex.</text>
</comment>
<keyword evidence="12 16" id="KW-0275">Fatty acid biosynthesis</keyword>
<dbReference type="PROSITE" id="PS50979">
    <property type="entry name" value="BC"/>
    <property type="match status" value="1"/>
</dbReference>
<evidence type="ECO:0000256" key="11">
    <source>
        <dbReference type="ARBA" id="ARBA00022842"/>
    </source>
</evidence>
<accession>Q8EQ38</accession>
<dbReference type="Gene3D" id="3.30.470.20">
    <property type="entry name" value="ATP-grasp fold, B domain"/>
    <property type="match status" value="1"/>
</dbReference>
<dbReference type="HOGENOM" id="CLU_000395_3_2_9"/>
<dbReference type="PROSITE" id="PS00867">
    <property type="entry name" value="CPSASE_2"/>
    <property type="match status" value="1"/>
</dbReference>
<dbReference type="FunFam" id="3.40.50.20:FF:000010">
    <property type="entry name" value="Propionyl-CoA carboxylase subunit alpha"/>
    <property type="match status" value="1"/>
</dbReference>
<dbReference type="Pfam" id="PF00289">
    <property type="entry name" value="Biotin_carb_N"/>
    <property type="match status" value="1"/>
</dbReference>
<proteinExistence type="predicted"/>
<keyword evidence="5 16" id="KW-0444">Lipid biosynthesis</keyword>
<dbReference type="InterPro" id="IPR011764">
    <property type="entry name" value="Biotin_carboxylation_dom"/>
</dbReference>
<dbReference type="RefSeq" id="WP_011066282.1">
    <property type="nucleotide sequence ID" value="NC_004193.1"/>
</dbReference>
<evidence type="ECO:0000256" key="12">
    <source>
        <dbReference type="ARBA" id="ARBA00023160"/>
    </source>
</evidence>
<dbReference type="GO" id="GO:0004075">
    <property type="term" value="F:biotin carboxylase activity"/>
    <property type="evidence" value="ECO:0007669"/>
    <property type="project" value="UniProtKB-EC"/>
</dbReference>
<dbReference type="NCBIfam" id="TIGR00514">
    <property type="entry name" value="accC"/>
    <property type="match status" value="1"/>
</dbReference>
<evidence type="ECO:0000256" key="10">
    <source>
        <dbReference type="ARBA" id="ARBA00022840"/>
    </source>
</evidence>
<keyword evidence="7" id="KW-0479">Metal-binding</keyword>
<dbReference type="InterPro" id="IPR005479">
    <property type="entry name" value="CPAse_ATP-bd"/>
</dbReference>
<evidence type="ECO:0000256" key="4">
    <source>
        <dbReference type="ARBA" id="ARBA00013263"/>
    </source>
</evidence>
<dbReference type="UniPathway" id="UPA00655">
    <property type="reaction ID" value="UER00711"/>
</dbReference>
<dbReference type="PANTHER" id="PTHR48095">
    <property type="entry name" value="PYRUVATE CARBOXYLASE SUBUNIT A"/>
    <property type="match status" value="1"/>
</dbReference>
<dbReference type="AlphaFoldDB" id="Q8EQ38"/>
<dbReference type="GO" id="GO:2001295">
    <property type="term" value="P:malonyl-CoA biosynthetic process"/>
    <property type="evidence" value="ECO:0007669"/>
    <property type="project" value="UniProtKB-UniPathway"/>
</dbReference>
<protein>
    <recommendedName>
        <fullName evidence="4 16">Biotin carboxylase</fullName>
        <ecNumber evidence="4 16">6.3.4.14</ecNumber>
    </recommendedName>
    <alternativeName>
        <fullName evidence="16">Acetyl-coenzyme A carboxylase biotin carboxylase subunit A</fullName>
    </alternativeName>
</protein>
<keyword evidence="9 16" id="KW-0276">Fatty acid metabolism</keyword>